<evidence type="ECO:0000313" key="3">
    <source>
        <dbReference type="Proteomes" id="UP000625033"/>
    </source>
</evidence>
<sequence length="141" mass="14689">MSEQQATARAARQATTIGGIAALVAGLLTAVLGTLLHAQILYVGQTPVIWGAVAALVLAAAFFTLAAVYSERIWAAALAGTVAYGTVALMSFDTTNWLIVAWAQRQVMFGPALAGAVWTFGLVASTVVALFLAAAVLRRRR</sequence>
<feature type="transmembrane region" description="Helical" evidence="1">
    <location>
        <begin position="73"/>
        <end position="92"/>
    </location>
</feature>
<protein>
    <submittedName>
        <fullName evidence="2">Uncharacterized protein</fullName>
    </submittedName>
</protein>
<evidence type="ECO:0000256" key="1">
    <source>
        <dbReference type="SAM" id="Phobius"/>
    </source>
</evidence>
<dbReference type="Proteomes" id="UP000625033">
    <property type="component" value="Unassembled WGS sequence"/>
</dbReference>
<feature type="transmembrane region" description="Helical" evidence="1">
    <location>
        <begin position="112"/>
        <end position="137"/>
    </location>
</feature>
<keyword evidence="1" id="KW-0812">Transmembrane</keyword>
<keyword evidence="3" id="KW-1185">Reference proteome</keyword>
<evidence type="ECO:0000313" key="2">
    <source>
        <dbReference type="EMBL" id="MBG6085530.1"/>
    </source>
</evidence>
<keyword evidence="1" id="KW-0472">Membrane</keyword>
<feature type="transmembrane region" description="Helical" evidence="1">
    <location>
        <begin position="48"/>
        <end position="66"/>
    </location>
</feature>
<keyword evidence="1" id="KW-1133">Transmembrane helix</keyword>
<reference evidence="2" key="1">
    <citation type="submission" date="2020-11" db="EMBL/GenBank/DDBJ databases">
        <title>Sequencing the genomes of 1000 actinobacteria strains.</title>
        <authorList>
            <person name="Klenk H.-P."/>
        </authorList>
    </citation>
    <scope>NUCLEOTIDE SEQUENCE</scope>
    <source>
        <strain evidence="2">DSM 26152</strain>
    </source>
</reference>
<dbReference type="RefSeq" id="WP_196836708.1">
    <property type="nucleotide sequence ID" value="NZ_JADOTZ010000001.1"/>
</dbReference>
<name>A0A931DEU1_9MICC</name>
<comment type="caution">
    <text evidence="2">The sequence shown here is derived from an EMBL/GenBank/DDBJ whole genome shotgun (WGS) entry which is preliminary data.</text>
</comment>
<proteinExistence type="predicted"/>
<organism evidence="2 3">
    <name type="scientific">Zhihengliuella flava</name>
    <dbReference type="NCBI Taxonomy" id="1285193"/>
    <lineage>
        <taxon>Bacteria</taxon>
        <taxon>Bacillati</taxon>
        <taxon>Actinomycetota</taxon>
        <taxon>Actinomycetes</taxon>
        <taxon>Micrococcales</taxon>
        <taxon>Micrococcaceae</taxon>
        <taxon>Zhihengliuella</taxon>
    </lineage>
</organism>
<dbReference type="AlphaFoldDB" id="A0A931DEU1"/>
<feature type="transmembrane region" description="Helical" evidence="1">
    <location>
        <begin position="20"/>
        <end position="42"/>
    </location>
</feature>
<accession>A0A931DEU1</accession>
<dbReference type="EMBL" id="JADOTZ010000001">
    <property type="protein sequence ID" value="MBG6085530.1"/>
    <property type="molecule type" value="Genomic_DNA"/>
</dbReference>
<gene>
    <name evidence="2" type="ORF">IW252_002297</name>
</gene>